<feature type="compositionally biased region" description="Basic and acidic residues" evidence="1">
    <location>
        <begin position="754"/>
        <end position="764"/>
    </location>
</feature>
<keyword evidence="3" id="KW-1185">Reference proteome</keyword>
<feature type="region of interest" description="Disordered" evidence="1">
    <location>
        <begin position="141"/>
        <end position="235"/>
    </location>
</feature>
<dbReference type="EMBL" id="JAJVDC020000059">
    <property type="protein sequence ID" value="KAL1628677.1"/>
    <property type="molecule type" value="Genomic_DNA"/>
</dbReference>
<feature type="compositionally biased region" description="Low complexity" evidence="1">
    <location>
        <begin position="211"/>
        <end position="227"/>
    </location>
</feature>
<feature type="region of interest" description="Disordered" evidence="1">
    <location>
        <begin position="514"/>
        <end position="610"/>
    </location>
</feature>
<reference evidence="2 3" key="1">
    <citation type="submission" date="2024-02" db="EMBL/GenBank/DDBJ databases">
        <title>De novo assembly and annotation of 12 fungi associated with fruit tree decline syndrome in Ontario, Canada.</title>
        <authorList>
            <person name="Sulman M."/>
            <person name="Ellouze W."/>
            <person name="Ilyukhin E."/>
        </authorList>
    </citation>
    <scope>NUCLEOTIDE SEQUENCE [LARGE SCALE GENOMIC DNA]</scope>
    <source>
        <strain evidence="2 3">M1-105</strain>
    </source>
</reference>
<proteinExistence type="predicted"/>
<feature type="compositionally biased region" description="Polar residues" evidence="1">
    <location>
        <begin position="514"/>
        <end position="523"/>
    </location>
</feature>
<feature type="compositionally biased region" description="Basic and acidic residues" evidence="1">
    <location>
        <begin position="723"/>
        <end position="741"/>
    </location>
</feature>
<feature type="compositionally biased region" description="Acidic residues" evidence="1">
    <location>
        <begin position="698"/>
        <end position="707"/>
    </location>
</feature>
<accession>A0ABR3SST9</accession>
<evidence type="ECO:0000256" key="1">
    <source>
        <dbReference type="SAM" id="MobiDB-lite"/>
    </source>
</evidence>
<gene>
    <name evidence="2" type="primary">CDR1_3</name>
    <name evidence="2" type="ORF">SLS56_005669</name>
</gene>
<comment type="caution">
    <text evidence="2">The sequence shown here is derived from an EMBL/GenBank/DDBJ whole genome shotgun (WGS) entry which is preliminary data.</text>
</comment>
<protein>
    <submittedName>
        <fullName evidence="2">Multidrug resistance protein</fullName>
    </submittedName>
</protein>
<feature type="region of interest" description="Disordered" evidence="1">
    <location>
        <begin position="684"/>
        <end position="764"/>
    </location>
</feature>
<feature type="compositionally biased region" description="Polar residues" evidence="1">
    <location>
        <begin position="306"/>
        <end position="318"/>
    </location>
</feature>
<sequence>MRHMGRGSLAHLHQQLLARFDSVTKRESPQLISNEYLKKLDGCYLRFKDWGDGVGVGDGALDVVERSGSSFKKSLVKSFDGIYIRLRVVGNLLKEGKELSGERDEEARAIVLRISADVDALEEQVPALKAFLDNPDGLHADGDAAARHRQVSSSTANTRDTSTTWTTNTTADDEAYDSPPAPLRASAPPLTPKTPRTQTFQAFIGSDRTDTTTPTTATNTTSPGTTAPDWDDSGQWEDRDYVIRALSASQSQTSFAAASDDEDGPDAVSAPRKMLDFSSSSKSGDAGSSDSPAAAVVADSSPRHAANTTWIEDNSSTFKEGGSEESPKGAAEAAAAAAEESKTAPRAKAVDGSPRSGGGELKAWEKDHDQFRKYIGARLGMLERHNRSLERRLEDLQGRRLDGDEARGVIEEFVKRKGEEERWEKSIREAAIEEYKEHVRLEAERERERRNVLMHQARLIEDRAQQEMSEIYQHTGVQIREAEQRHQDEVYQIQQRLTSELLVIERRIHEQIESSMWSASPNRAESAKKGKGPQVSFEARETGPRDQPESMREMREKTNSLQVPSFRTSEGSSATGNPSAVSYLAPETPQSASFPTDQQNIDPTETQSSTGYRPMVAVAPWDSRGNSGNTLETGKGIHKNQISPDTLTYYGLPWEWDRADRDAVVILKDMEPWETNILFEHSRRKRLSAARAPHNSAVDDDDDEETTDAPPPPPPPRRRSNNRHLEDVGREIGERVGEKELVSPFSSGRVGRAGGEKEGAGVRG</sequence>
<feature type="compositionally biased region" description="Polar residues" evidence="1">
    <location>
        <begin position="559"/>
        <end position="580"/>
    </location>
</feature>
<feature type="compositionally biased region" description="Polar residues" evidence="1">
    <location>
        <begin position="588"/>
        <end position="610"/>
    </location>
</feature>
<feature type="compositionally biased region" description="Basic and acidic residues" evidence="1">
    <location>
        <begin position="538"/>
        <end position="558"/>
    </location>
</feature>
<feature type="compositionally biased region" description="Low complexity" evidence="1">
    <location>
        <begin position="328"/>
        <end position="338"/>
    </location>
</feature>
<organism evidence="2 3">
    <name type="scientific">Neofusicoccum ribis</name>
    <dbReference type="NCBI Taxonomy" id="45134"/>
    <lineage>
        <taxon>Eukaryota</taxon>
        <taxon>Fungi</taxon>
        <taxon>Dikarya</taxon>
        <taxon>Ascomycota</taxon>
        <taxon>Pezizomycotina</taxon>
        <taxon>Dothideomycetes</taxon>
        <taxon>Dothideomycetes incertae sedis</taxon>
        <taxon>Botryosphaeriales</taxon>
        <taxon>Botryosphaeriaceae</taxon>
        <taxon>Neofusicoccum</taxon>
    </lineage>
</organism>
<evidence type="ECO:0000313" key="2">
    <source>
        <dbReference type="EMBL" id="KAL1628677.1"/>
    </source>
</evidence>
<dbReference type="Proteomes" id="UP001521116">
    <property type="component" value="Unassembled WGS sequence"/>
</dbReference>
<name>A0ABR3SST9_9PEZI</name>
<feature type="compositionally biased region" description="Low complexity" evidence="1">
    <location>
        <begin position="278"/>
        <end position="300"/>
    </location>
</feature>
<feature type="compositionally biased region" description="Low complexity" evidence="1">
    <location>
        <begin position="152"/>
        <end position="170"/>
    </location>
</feature>
<feature type="region of interest" description="Disordered" evidence="1">
    <location>
        <begin position="253"/>
        <end position="364"/>
    </location>
</feature>
<evidence type="ECO:0000313" key="3">
    <source>
        <dbReference type="Proteomes" id="UP001521116"/>
    </source>
</evidence>